<comment type="subcellular location">
    <subcellularLocation>
        <location evidence="2">Cytoplasm</location>
    </subcellularLocation>
</comment>
<comment type="subunit">
    <text evidence="2">Component of the archaeal exosome complex. Forms a trimer of Rrp4 and/or Csl4 subunits. The trimer associates with an hexameric ring-like arrangement composed of 3 Rrp41-Rrp42 heterodimers. Interacts with DnaG.</text>
</comment>
<evidence type="ECO:0000313" key="4">
    <source>
        <dbReference type="EMBL" id="PVU74285.1"/>
    </source>
</evidence>
<evidence type="ECO:0000256" key="1">
    <source>
        <dbReference type="ARBA" id="ARBA00022835"/>
    </source>
</evidence>
<keyword evidence="2" id="KW-0862">Zinc</keyword>
<keyword evidence="1 2" id="KW-0271">Exosome</keyword>
<feature type="binding site" evidence="2">
    <location>
        <position position="167"/>
    </location>
    <ligand>
        <name>Zn(2+)</name>
        <dbReference type="ChEBI" id="CHEBI:29105"/>
    </ligand>
</feature>
<accession>A0A2T9X2L4</accession>
<proteinExistence type="inferred from homology"/>
<feature type="domain" description="S1 motif" evidence="3">
    <location>
        <begin position="66"/>
        <end position="141"/>
    </location>
</feature>
<feature type="binding site" evidence="2">
    <location>
        <position position="153"/>
    </location>
    <ligand>
        <name>Zn(2+)</name>
        <dbReference type="ChEBI" id="CHEBI:29105"/>
    </ligand>
</feature>
<dbReference type="HAMAP" id="MF_00975">
    <property type="entry name" value="Exosome_Csl4"/>
    <property type="match status" value="1"/>
</dbReference>
<dbReference type="NCBIfam" id="NF034126">
    <property type="entry name" value="PRK09521.1"/>
    <property type="match status" value="1"/>
</dbReference>
<sequence>MKSQGEITFPGDLLGVIEEFSPGEGSYEEDGNVRSSTIGKVFYDMINRRSNVLSPKKSLMLTLRKAKYVYGIVNLIKEDVANVDIVSVEEKFITPISGLLHISQISNKRLNTILEAIRVGDVIKAKPLTFSPPISLTIKQKDLGVIFAQCSICGHMMTKLDEEHLKCVYCGNVEQRKVGNYVVRKYAN</sequence>
<evidence type="ECO:0000256" key="2">
    <source>
        <dbReference type="HAMAP-Rule" id="MF_00975"/>
    </source>
</evidence>
<reference evidence="4 5" key="1">
    <citation type="journal article" date="2015" name="Appl. Environ. Microbiol.">
        <title>Nanoarchaeota, Their Sulfolobales Host, and Nanoarchaeota Virus Distribution across Yellowstone National Park Hot Springs.</title>
        <authorList>
            <person name="Munson-McGee J.H."/>
            <person name="Field E.K."/>
            <person name="Bateson M."/>
            <person name="Rooney C."/>
            <person name="Stepanauskas R."/>
            <person name="Young M.J."/>
        </authorList>
    </citation>
    <scope>NUCLEOTIDE SEQUENCE [LARGE SCALE GENOMIC DNA]</scope>
    <source>
        <strain evidence="4">SCGC AC-742_N10</strain>
    </source>
</reference>
<dbReference type="InterPro" id="IPR012340">
    <property type="entry name" value="NA-bd_OB-fold"/>
</dbReference>
<feature type="binding site" evidence="2">
    <location>
        <position position="170"/>
    </location>
    <ligand>
        <name>Zn(2+)</name>
        <dbReference type="ChEBI" id="CHEBI:29105"/>
    </ligand>
</feature>
<dbReference type="GO" id="GO:0006401">
    <property type="term" value="P:RNA catabolic process"/>
    <property type="evidence" value="ECO:0007669"/>
    <property type="project" value="UniProtKB-UniRule"/>
</dbReference>
<dbReference type="InterPro" id="IPR039771">
    <property type="entry name" value="Csl4"/>
</dbReference>
<comment type="function">
    <text evidence="2">Non-catalytic component of the exosome, which is a complex involved in RNA degradation. Increases the RNA binding and the efficiency of RNA degradation. Helpful for the interaction of the exosome with A-poor RNAs.</text>
</comment>
<evidence type="ECO:0000313" key="5">
    <source>
        <dbReference type="Proteomes" id="UP000245638"/>
    </source>
</evidence>
<dbReference type="InterPro" id="IPR025721">
    <property type="entry name" value="Exosome_cplx_N_dom"/>
</dbReference>
<dbReference type="InterPro" id="IPR003029">
    <property type="entry name" value="S1_domain"/>
</dbReference>
<dbReference type="GO" id="GO:0005737">
    <property type="term" value="C:cytoplasm"/>
    <property type="evidence" value="ECO:0007669"/>
    <property type="project" value="UniProtKB-SubCell"/>
</dbReference>
<dbReference type="GO" id="GO:0003676">
    <property type="term" value="F:nucleic acid binding"/>
    <property type="evidence" value="ECO:0007669"/>
    <property type="project" value="InterPro"/>
</dbReference>
<name>A0A2T9X2L4_9CREN</name>
<feature type="binding site" evidence="2">
    <location>
        <position position="150"/>
    </location>
    <ligand>
        <name>Zn(2+)</name>
        <dbReference type="ChEBI" id="CHEBI:29105"/>
    </ligand>
</feature>
<comment type="similarity">
    <text evidence="2">Belongs to the CSL4 family.</text>
</comment>
<keyword evidence="2" id="KW-0479">Metal-binding</keyword>
<dbReference type="PANTHER" id="PTHR12686:SF8">
    <property type="entry name" value="EXOSOME COMPLEX COMPONENT CSL4"/>
    <property type="match status" value="1"/>
</dbReference>
<dbReference type="EMBL" id="QEFD01000230">
    <property type="protein sequence ID" value="PVU74285.1"/>
    <property type="molecule type" value="Genomic_DNA"/>
</dbReference>
<dbReference type="Pfam" id="PF14382">
    <property type="entry name" value="ECR1_N"/>
    <property type="match status" value="1"/>
</dbReference>
<keyword evidence="2" id="KW-0963">Cytoplasm</keyword>
<dbReference type="InterPro" id="IPR030850">
    <property type="entry name" value="Exosome_Csl4_arc"/>
</dbReference>
<dbReference type="Gene3D" id="2.40.50.140">
    <property type="entry name" value="Nucleic acid-binding proteins"/>
    <property type="match status" value="1"/>
</dbReference>
<organism evidence="4 5">
    <name type="scientific">Acidianus hospitalis</name>
    <dbReference type="NCBI Taxonomy" id="563177"/>
    <lineage>
        <taxon>Archaea</taxon>
        <taxon>Thermoproteota</taxon>
        <taxon>Thermoprotei</taxon>
        <taxon>Sulfolobales</taxon>
        <taxon>Sulfolobaceae</taxon>
        <taxon>Acidianus</taxon>
    </lineage>
</organism>
<dbReference type="SUPFAM" id="SSF50249">
    <property type="entry name" value="Nucleic acid-binding proteins"/>
    <property type="match status" value="1"/>
</dbReference>
<dbReference type="Gene3D" id="2.20.70.10">
    <property type="match status" value="1"/>
</dbReference>
<dbReference type="AlphaFoldDB" id="A0A2T9X2L4"/>
<dbReference type="Gene3D" id="2.40.50.100">
    <property type="match status" value="1"/>
</dbReference>
<dbReference type="PROSITE" id="PS50126">
    <property type="entry name" value="S1"/>
    <property type="match status" value="1"/>
</dbReference>
<evidence type="ECO:0000259" key="3">
    <source>
        <dbReference type="PROSITE" id="PS50126"/>
    </source>
</evidence>
<dbReference type="PANTHER" id="PTHR12686">
    <property type="entry name" value="3'-5' EXORIBONUCLEASE CSL4-RELATED"/>
    <property type="match status" value="1"/>
</dbReference>
<dbReference type="SMART" id="SM00316">
    <property type="entry name" value="S1"/>
    <property type="match status" value="1"/>
</dbReference>
<protein>
    <recommendedName>
        <fullName evidence="2">Exosome complex component Csl4</fullName>
    </recommendedName>
</protein>
<dbReference type="SUPFAM" id="SSF110324">
    <property type="entry name" value="Ribosomal L27 protein-like"/>
    <property type="match status" value="1"/>
</dbReference>
<dbReference type="GO" id="GO:0000178">
    <property type="term" value="C:exosome (RNase complex)"/>
    <property type="evidence" value="ECO:0007669"/>
    <property type="project" value="UniProtKB-KW"/>
</dbReference>
<dbReference type="GO" id="GO:0008270">
    <property type="term" value="F:zinc ion binding"/>
    <property type="evidence" value="ECO:0007669"/>
    <property type="project" value="UniProtKB-UniRule"/>
</dbReference>
<gene>
    <name evidence="2" type="primary">csl4</name>
    <name evidence="4" type="ORF">DDW13_08035</name>
</gene>
<comment type="caution">
    <text evidence="4">The sequence shown here is derived from an EMBL/GenBank/DDBJ whole genome shotgun (WGS) entry which is preliminary data.</text>
</comment>
<dbReference type="Proteomes" id="UP000245638">
    <property type="component" value="Unassembled WGS sequence"/>
</dbReference>
<dbReference type="GO" id="GO:0006396">
    <property type="term" value="P:RNA processing"/>
    <property type="evidence" value="ECO:0007669"/>
    <property type="project" value="InterPro"/>
</dbReference>